<keyword evidence="10 12" id="KW-0807">Transducer</keyword>
<dbReference type="InterPro" id="IPR000276">
    <property type="entry name" value="GPCR_Rhodpsn"/>
</dbReference>
<evidence type="ECO:0000256" key="10">
    <source>
        <dbReference type="ARBA" id="ARBA00023224"/>
    </source>
</evidence>
<dbReference type="PANTHER" id="PTHR22750">
    <property type="entry name" value="G-PROTEIN COUPLED RECEPTOR"/>
    <property type="match status" value="1"/>
</dbReference>
<dbReference type="SMART" id="SM01381">
    <property type="entry name" value="7TM_GPCR_Srsx"/>
    <property type="match status" value="1"/>
</dbReference>
<dbReference type="InterPro" id="IPR017452">
    <property type="entry name" value="GPCR_Rhodpsn_7TM"/>
</dbReference>
<comment type="similarity">
    <text evidence="12">Belongs to the G-protein coupled receptor 1 family.</text>
</comment>
<evidence type="ECO:0000313" key="15">
    <source>
        <dbReference type="Proteomes" id="UP001108240"/>
    </source>
</evidence>
<reference evidence="14" key="2">
    <citation type="submission" date="2025-09" db="UniProtKB">
        <authorList>
            <consortium name="Ensembl"/>
        </authorList>
    </citation>
    <scope>IDENTIFICATION</scope>
</reference>
<dbReference type="PRINTS" id="PR00535">
    <property type="entry name" value="MELNOCORTINR"/>
</dbReference>
<dbReference type="GO" id="GO:0004980">
    <property type="term" value="F:melanocyte-stimulating hormone receptor activity"/>
    <property type="evidence" value="ECO:0007669"/>
    <property type="project" value="UniProtKB-ARBA"/>
</dbReference>
<evidence type="ECO:0000256" key="7">
    <source>
        <dbReference type="ARBA" id="ARBA00023136"/>
    </source>
</evidence>
<proteinExistence type="inferred from homology"/>
<comment type="subcellular location">
    <subcellularLocation>
        <location evidence="1">Cell membrane</location>
        <topology evidence="1">Multi-pass membrane protein</topology>
    </subcellularLocation>
</comment>
<dbReference type="Proteomes" id="UP001108240">
    <property type="component" value="Unplaced"/>
</dbReference>
<dbReference type="Pfam" id="PF00001">
    <property type="entry name" value="7tm_1"/>
    <property type="match status" value="2"/>
</dbReference>
<keyword evidence="4 12" id="KW-0812">Transmembrane</keyword>
<keyword evidence="7" id="KW-0472">Membrane</keyword>
<dbReference type="PRINTS" id="PR00534">
    <property type="entry name" value="MCRFAMILY"/>
</dbReference>
<accession>A0A8C1DPL9</accession>
<evidence type="ECO:0000256" key="9">
    <source>
        <dbReference type="ARBA" id="ARBA00023180"/>
    </source>
</evidence>
<sequence>MTTRCLLTARTELFRCHQTDVSEIFHEAEENLMFVEKNSHFTSDLQLIYNPTSKCTPSIMNSSTEALSTHPTDCAEVQVPNQVFMAIAVASLSENILVIVAVIKNRNLHSPMYCFICNLAVFNTISSLFKALENILLLFKEAGHLNSLRLFELNIDDIMDSLLCMCFLGSIFSILTIAVDRYISIFHALRYHTLMTMRRVVVMLSTIWVLCGTSGVLMIGFFEAATVKIFFVVPFFTALLFILLLYVHMFLLARHHANRIASMPGLHARQRQSGLRGALTLTILIGVFVACWAPFCLHLLIMMICPENPYCECYRSLFQLHVVLLVSHAVIDPAIYAFRSTELRNTYKKMFLCSASRIFKECV</sequence>
<evidence type="ECO:0000256" key="4">
    <source>
        <dbReference type="ARBA" id="ARBA00022692"/>
    </source>
</evidence>
<keyword evidence="15" id="KW-1185">Reference proteome</keyword>
<evidence type="ECO:0000256" key="2">
    <source>
        <dbReference type="ARBA" id="ARBA00020454"/>
    </source>
</evidence>
<dbReference type="InterPro" id="IPR001671">
    <property type="entry name" value="Melcrt_ACTH_rcpt"/>
</dbReference>
<evidence type="ECO:0000256" key="1">
    <source>
        <dbReference type="ARBA" id="ARBA00004651"/>
    </source>
</evidence>
<feature type="domain" description="G-protein coupled receptors family 1 profile" evidence="13">
    <location>
        <begin position="94"/>
        <end position="336"/>
    </location>
</feature>
<organism evidence="14 15">
    <name type="scientific">Cyprinus carpio carpio</name>
    <dbReference type="NCBI Taxonomy" id="630221"/>
    <lineage>
        <taxon>Eukaryota</taxon>
        <taxon>Metazoa</taxon>
        <taxon>Chordata</taxon>
        <taxon>Craniata</taxon>
        <taxon>Vertebrata</taxon>
        <taxon>Euteleostomi</taxon>
        <taxon>Actinopterygii</taxon>
        <taxon>Neopterygii</taxon>
        <taxon>Teleostei</taxon>
        <taxon>Ostariophysi</taxon>
        <taxon>Cypriniformes</taxon>
        <taxon>Cyprinidae</taxon>
        <taxon>Cyprininae</taxon>
        <taxon>Cyprinus</taxon>
    </lineage>
</organism>
<evidence type="ECO:0000256" key="6">
    <source>
        <dbReference type="ARBA" id="ARBA00023040"/>
    </source>
</evidence>
<dbReference type="CDD" id="cd15350">
    <property type="entry name" value="7tmA_MC2R_ACTH_R"/>
    <property type="match status" value="1"/>
</dbReference>
<evidence type="ECO:0000313" key="14">
    <source>
        <dbReference type="Ensembl" id="ENSCCRP00000065622.1"/>
    </source>
</evidence>
<dbReference type="OMA" id="LIKHPGQ"/>
<evidence type="ECO:0000256" key="5">
    <source>
        <dbReference type="ARBA" id="ARBA00022989"/>
    </source>
</evidence>
<dbReference type="SUPFAM" id="SSF81321">
    <property type="entry name" value="Family A G protein-coupled receptor-like"/>
    <property type="match status" value="1"/>
</dbReference>
<dbReference type="PRINTS" id="PR00237">
    <property type="entry name" value="GPCRRHODOPSN"/>
</dbReference>
<dbReference type="Ensembl" id="ENSCCRT00000071103.2">
    <property type="protein sequence ID" value="ENSCCRP00000065622.1"/>
    <property type="gene ID" value="ENSCCRG00000035328.2"/>
</dbReference>
<evidence type="ECO:0000256" key="3">
    <source>
        <dbReference type="ARBA" id="ARBA00022475"/>
    </source>
</evidence>
<reference evidence="14" key="1">
    <citation type="submission" date="2025-08" db="UniProtKB">
        <authorList>
            <consortium name="Ensembl"/>
        </authorList>
    </citation>
    <scope>IDENTIFICATION</scope>
</reference>
<dbReference type="GO" id="GO:0010468">
    <property type="term" value="P:regulation of gene expression"/>
    <property type="evidence" value="ECO:0007669"/>
    <property type="project" value="UniProtKB-ARBA"/>
</dbReference>
<dbReference type="InterPro" id="IPR001908">
    <property type="entry name" value="MC3-5R"/>
</dbReference>
<evidence type="ECO:0000256" key="11">
    <source>
        <dbReference type="ARBA" id="ARBA00031491"/>
    </source>
</evidence>
<dbReference type="AlphaFoldDB" id="A0A8C1DPL9"/>
<dbReference type="GO" id="GO:0005886">
    <property type="term" value="C:plasma membrane"/>
    <property type="evidence" value="ECO:0007669"/>
    <property type="project" value="UniProtKB-SubCell"/>
</dbReference>
<evidence type="ECO:0000256" key="8">
    <source>
        <dbReference type="ARBA" id="ARBA00023170"/>
    </source>
</evidence>
<keyword evidence="3" id="KW-1003">Cell membrane</keyword>
<dbReference type="FunFam" id="1.20.1070.10:FF:000211">
    <property type="entry name" value="Melanocyte-stimulating hormone receptor"/>
    <property type="match status" value="1"/>
</dbReference>
<dbReference type="GeneTree" id="ENSGT01140000282542"/>
<dbReference type="Gene3D" id="1.20.1070.10">
    <property type="entry name" value="Rhodopsin 7-helix transmembrane proteins"/>
    <property type="match status" value="1"/>
</dbReference>
<evidence type="ECO:0000256" key="12">
    <source>
        <dbReference type="RuleBase" id="RU000688"/>
    </source>
</evidence>
<keyword evidence="9" id="KW-0325">Glycoprotein</keyword>
<keyword evidence="6 12" id="KW-0297">G-protein coupled receptor</keyword>
<keyword evidence="8 12" id="KW-0675">Receptor</keyword>
<name>A0A8C1DPL9_CYPCA</name>
<dbReference type="PROSITE" id="PS00237">
    <property type="entry name" value="G_PROTEIN_RECEP_F1_1"/>
    <property type="match status" value="1"/>
</dbReference>
<protein>
    <recommendedName>
        <fullName evidence="2">Melanocyte-stimulating hormone receptor</fullName>
    </recommendedName>
    <alternativeName>
        <fullName evidence="11">Melanocortin receptor 1</fullName>
    </alternativeName>
</protein>
<keyword evidence="5" id="KW-1133">Transmembrane helix</keyword>
<dbReference type="PROSITE" id="PS50262">
    <property type="entry name" value="G_PROTEIN_RECEP_F1_2"/>
    <property type="match status" value="1"/>
</dbReference>
<evidence type="ECO:0000259" key="13">
    <source>
        <dbReference type="PROSITE" id="PS50262"/>
    </source>
</evidence>